<evidence type="ECO:0000313" key="2">
    <source>
        <dbReference type="EMBL" id="KAL2267325.1"/>
    </source>
</evidence>
<name>A0ABR4DAD0_9PEZI</name>
<feature type="compositionally biased region" description="Basic and acidic residues" evidence="1">
    <location>
        <begin position="307"/>
        <end position="320"/>
    </location>
</feature>
<comment type="caution">
    <text evidence="2">The sequence shown here is derived from an EMBL/GenBank/DDBJ whole genome shotgun (WGS) entry which is preliminary data.</text>
</comment>
<accession>A0ABR4DAD0</accession>
<keyword evidence="3" id="KW-1185">Reference proteome</keyword>
<feature type="compositionally biased region" description="Basic and acidic residues" evidence="1">
    <location>
        <begin position="415"/>
        <end position="432"/>
    </location>
</feature>
<feature type="compositionally biased region" description="Polar residues" evidence="1">
    <location>
        <begin position="288"/>
        <end position="299"/>
    </location>
</feature>
<dbReference type="GeneID" id="98125754"/>
<dbReference type="RefSeq" id="XP_070866052.1">
    <property type="nucleotide sequence ID" value="XM_071011110.1"/>
</dbReference>
<sequence>MPSSLASTSAGRCRTARAAHPAVLASLLTSSPCSYPSLQIRGYRFGRLSSYFIHYISPDVYTRGKSPGYNKYCQNLYRSCDPHALAKHVANDVKRVVNNVVNNYLYLDPGASQHASRSRNTSSPPRRTPDNPEGIRPGQNIEDVERAPWEHFLFGDKKGYSEQKQRASSEPIKSSAQQENDADYVIDPISNRKMPRKQFEGSCHLSDQDVKVTAKRFEPYKPQFEAFWAPETEESRVHGNMLGSRGKEIQWNRLGNKADAPDELEWLDKSSPLPASNQGQTSDKRSKVTTTGSLASSQELGGPKTFHYREPDRKHHEKLQTKPPDAAELEAYRKPFFSNEPDGTYAIHQGRPGYPVDELAKYRDPFFCYEPDDRHAASNSQPQPGEPELSRYEAVRSHEPNGKHDAETATASMQEAKKATSYEAPHDTETETKAMSNGYQEEDIQMESKRTLSREYDSVGFPQTATETDVEPGMSPGESNGSGRRVSNIETQKTATHNLSSSHYEQVDELMAQIAAASSTVTDAQPSTEHGNMPTTQLTLTGNYVQDFPEDFSKSWTQEITTGCPLEEDNVISGEPLQPALDRLTTGTYTPTHQAAKANPNNIGTNNPTIYKVLAYDPTTQSIHIAEATSSVPTEDRHTTPLTPAEVLPGISHPAKFLPHFARLQAEGFEIVSGSGDVLIFRKVRESTVAASAEEAGTNEGGRLSAINPIDMTGEPRADDLSVKALRFSSPTGFVNYCDLPLPGESRLRSEAEQDGAGERRGGGEALRNSSESGAYKHGEEMGGNQSSRKKSGLPRKLALGTASLAGAAYSIGVVTEYFRNGGVDGRGPKRF</sequence>
<proteinExistence type="predicted"/>
<evidence type="ECO:0000256" key="1">
    <source>
        <dbReference type="SAM" id="MobiDB-lite"/>
    </source>
</evidence>
<protein>
    <submittedName>
        <fullName evidence="2">Uncharacterized protein</fullName>
    </submittedName>
</protein>
<feature type="region of interest" description="Disordered" evidence="1">
    <location>
        <begin position="267"/>
        <end position="329"/>
    </location>
</feature>
<feature type="region of interest" description="Disordered" evidence="1">
    <location>
        <begin position="462"/>
        <end position="486"/>
    </location>
</feature>
<reference evidence="2 3" key="1">
    <citation type="journal article" date="2024" name="Commun. Biol.">
        <title>Comparative genomic analysis of thermophilic fungi reveals convergent evolutionary adaptations and gene losses.</title>
        <authorList>
            <person name="Steindorff A.S."/>
            <person name="Aguilar-Pontes M.V."/>
            <person name="Robinson A.J."/>
            <person name="Andreopoulos B."/>
            <person name="LaButti K."/>
            <person name="Kuo A."/>
            <person name="Mondo S."/>
            <person name="Riley R."/>
            <person name="Otillar R."/>
            <person name="Haridas S."/>
            <person name="Lipzen A."/>
            <person name="Grimwood J."/>
            <person name="Schmutz J."/>
            <person name="Clum A."/>
            <person name="Reid I.D."/>
            <person name="Moisan M.C."/>
            <person name="Butler G."/>
            <person name="Nguyen T.T.M."/>
            <person name="Dewar K."/>
            <person name="Conant G."/>
            <person name="Drula E."/>
            <person name="Henrissat B."/>
            <person name="Hansel C."/>
            <person name="Singer S."/>
            <person name="Hutchinson M.I."/>
            <person name="de Vries R.P."/>
            <person name="Natvig D.O."/>
            <person name="Powell A.J."/>
            <person name="Tsang A."/>
            <person name="Grigoriev I.V."/>
        </authorList>
    </citation>
    <scope>NUCLEOTIDE SEQUENCE [LARGE SCALE GENOMIC DNA]</scope>
    <source>
        <strain evidence="2 3">ATCC 22073</strain>
    </source>
</reference>
<feature type="region of interest" description="Disordered" evidence="1">
    <location>
        <begin position="111"/>
        <end position="142"/>
    </location>
</feature>
<evidence type="ECO:0000313" key="3">
    <source>
        <dbReference type="Proteomes" id="UP001600064"/>
    </source>
</evidence>
<feature type="region of interest" description="Disordered" evidence="1">
    <location>
        <begin position="369"/>
        <end position="447"/>
    </location>
</feature>
<organism evidence="2 3">
    <name type="scientific">Remersonia thermophila</name>
    <dbReference type="NCBI Taxonomy" id="72144"/>
    <lineage>
        <taxon>Eukaryota</taxon>
        <taxon>Fungi</taxon>
        <taxon>Dikarya</taxon>
        <taxon>Ascomycota</taxon>
        <taxon>Pezizomycotina</taxon>
        <taxon>Sordariomycetes</taxon>
        <taxon>Sordariomycetidae</taxon>
        <taxon>Sordariales</taxon>
        <taxon>Sordariales incertae sedis</taxon>
        <taxon>Remersonia</taxon>
    </lineage>
</organism>
<dbReference type="EMBL" id="JAZGUE010000004">
    <property type="protein sequence ID" value="KAL2267325.1"/>
    <property type="molecule type" value="Genomic_DNA"/>
</dbReference>
<gene>
    <name evidence="2" type="ORF">VTJ83DRAFT_4602</name>
</gene>
<dbReference type="Proteomes" id="UP001600064">
    <property type="component" value="Unassembled WGS sequence"/>
</dbReference>
<feature type="compositionally biased region" description="Basic and acidic residues" evidence="1">
    <location>
        <begin position="748"/>
        <end position="763"/>
    </location>
</feature>
<feature type="compositionally biased region" description="Polar residues" evidence="1">
    <location>
        <begin position="168"/>
        <end position="179"/>
    </location>
</feature>
<feature type="compositionally biased region" description="Basic and acidic residues" evidence="1">
    <location>
        <begin position="388"/>
        <end position="407"/>
    </location>
</feature>
<feature type="region of interest" description="Disordered" evidence="1">
    <location>
        <begin position="160"/>
        <end position="182"/>
    </location>
</feature>
<feature type="region of interest" description="Disordered" evidence="1">
    <location>
        <begin position="748"/>
        <end position="795"/>
    </location>
</feature>